<dbReference type="PANTHER" id="PTHR34582">
    <property type="entry name" value="UPF0702 TRANSMEMBRANE PROTEIN YCAP"/>
    <property type="match status" value="1"/>
</dbReference>
<dbReference type="Proteomes" id="UP000001868">
    <property type="component" value="Chromosome"/>
</dbReference>
<evidence type="ECO:0000313" key="9">
    <source>
        <dbReference type="EMBL" id="ACG79670.1"/>
    </source>
</evidence>
<dbReference type="InterPro" id="IPR023090">
    <property type="entry name" value="UPF0702_alpha/beta_dom_sf"/>
</dbReference>
<keyword evidence="5 7" id="KW-1133">Transmembrane helix</keyword>
<keyword evidence="4 7" id="KW-0812">Transmembrane</keyword>
<dbReference type="KEGG" id="pzu:PHZ_c3261"/>
<evidence type="ECO:0000259" key="8">
    <source>
        <dbReference type="Pfam" id="PF04239"/>
    </source>
</evidence>
<protein>
    <recommendedName>
        <fullName evidence="8">YetF C-terminal domain-containing protein</fullName>
    </recommendedName>
</protein>
<comment type="subcellular location">
    <subcellularLocation>
        <location evidence="1">Cell membrane</location>
        <topology evidence="1">Multi-pass membrane protein</topology>
    </subcellularLocation>
</comment>
<dbReference type="STRING" id="450851.PHZ_c3261"/>
<dbReference type="AlphaFoldDB" id="B4RAS2"/>
<accession>B4RAS2</accession>
<reference evidence="9 10" key="1">
    <citation type="journal article" date="2008" name="BMC Genomics">
        <title>Complete genome of Phenylobacterium zucineum - a novel facultative intracellular bacterium isolated from human erythroleukemia cell line K562.</title>
        <authorList>
            <person name="Luo Y."/>
            <person name="Xu X."/>
            <person name="Ding Z."/>
            <person name="Liu Z."/>
            <person name="Zhang B."/>
            <person name="Yan Z."/>
            <person name="Sun J."/>
            <person name="Hu S."/>
            <person name="Hu X."/>
        </authorList>
    </citation>
    <scope>NUCLEOTIDE SEQUENCE [LARGE SCALE GENOMIC DNA]</scope>
    <source>
        <strain evidence="9 10">HLK1</strain>
    </source>
</reference>
<name>B4RAS2_PHEZH</name>
<evidence type="ECO:0000256" key="3">
    <source>
        <dbReference type="ARBA" id="ARBA00022475"/>
    </source>
</evidence>
<feature type="transmembrane region" description="Helical" evidence="7">
    <location>
        <begin position="75"/>
        <end position="97"/>
    </location>
</feature>
<dbReference type="GO" id="GO:0005886">
    <property type="term" value="C:plasma membrane"/>
    <property type="evidence" value="ECO:0007669"/>
    <property type="project" value="UniProtKB-SubCell"/>
</dbReference>
<dbReference type="InterPro" id="IPR007353">
    <property type="entry name" value="DUF421"/>
</dbReference>
<organism evidence="9 10">
    <name type="scientific">Phenylobacterium zucineum (strain HLK1)</name>
    <dbReference type="NCBI Taxonomy" id="450851"/>
    <lineage>
        <taxon>Bacteria</taxon>
        <taxon>Pseudomonadati</taxon>
        <taxon>Pseudomonadota</taxon>
        <taxon>Alphaproteobacteria</taxon>
        <taxon>Caulobacterales</taxon>
        <taxon>Caulobacteraceae</taxon>
        <taxon>Phenylobacterium</taxon>
    </lineage>
</organism>
<evidence type="ECO:0000256" key="6">
    <source>
        <dbReference type="ARBA" id="ARBA00023136"/>
    </source>
</evidence>
<sequence length="165" mass="18083">MAEALDLLHQLVGRDDEPILWWQMWVRATVIMLVGLVLVRVAGKRMFGKWGAIDTVVAVILGSNLSRTLTGGAPFLPTLSATALLVLLHGVFSALAVRFSWLGPAVKGRSVRIVSDGEPDQEAMRRQGVGTNDLEEALRKGGVLDCRDVKEAWIERDGQISVVRR</sequence>
<evidence type="ECO:0000256" key="5">
    <source>
        <dbReference type="ARBA" id="ARBA00022989"/>
    </source>
</evidence>
<dbReference type="EMBL" id="CP000747">
    <property type="protein sequence ID" value="ACG79670.1"/>
    <property type="molecule type" value="Genomic_DNA"/>
</dbReference>
<dbReference type="eggNOG" id="COG2323">
    <property type="taxonomic scope" value="Bacteria"/>
</dbReference>
<gene>
    <name evidence="9" type="ordered locus">PHZ_c3261</name>
</gene>
<keyword evidence="3" id="KW-1003">Cell membrane</keyword>
<dbReference type="OrthoDB" id="9793799at2"/>
<keyword evidence="10" id="KW-1185">Reference proteome</keyword>
<dbReference type="Pfam" id="PF04239">
    <property type="entry name" value="DUF421"/>
    <property type="match status" value="1"/>
</dbReference>
<proteinExistence type="inferred from homology"/>
<evidence type="ECO:0000256" key="7">
    <source>
        <dbReference type="SAM" id="Phobius"/>
    </source>
</evidence>
<dbReference type="HOGENOM" id="CLU_077149_2_1_5"/>
<feature type="transmembrane region" description="Helical" evidence="7">
    <location>
        <begin position="20"/>
        <end position="39"/>
    </location>
</feature>
<dbReference type="PANTHER" id="PTHR34582:SF6">
    <property type="entry name" value="UPF0702 TRANSMEMBRANE PROTEIN YCAP"/>
    <property type="match status" value="1"/>
</dbReference>
<evidence type="ECO:0000256" key="4">
    <source>
        <dbReference type="ARBA" id="ARBA00022692"/>
    </source>
</evidence>
<feature type="transmembrane region" description="Helical" evidence="7">
    <location>
        <begin position="51"/>
        <end position="69"/>
    </location>
</feature>
<evidence type="ECO:0000313" key="10">
    <source>
        <dbReference type="Proteomes" id="UP000001868"/>
    </source>
</evidence>
<evidence type="ECO:0000256" key="2">
    <source>
        <dbReference type="ARBA" id="ARBA00006448"/>
    </source>
</evidence>
<dbReference type="Gene3D" id="3.30.240.20">
    <property type="entry name" value="bsu07140 like domains"/>
    <property type="match status" value="1"/>
</dbReference>
<keyword evidence="6 7" id="KW-0472">Membrane</keyword>
<feature type="domain" description="YetF C-terminal" evidence="8">
    <location>
        <begin position="99"/>
        <end position="164"/>
    </location>
</feature>
<comment type="similarity">
    <text evidence="2">Belongs to the UPF0702 family.</text>
</comment>
<evidence type="ECO:0000256" key="1">
    <source>
        <dbReference type="ARBA" id="ARBA00004651"/>
    </source>
</evidence>
<dbReference type="RefSeq" id="WP_012523808.1">
    <property type="nucleotide sequence ID" value="NC_011144.1"/>
</dbReference>